<feature type="transmembrane region" description="Helical" evidence="6">
    <location>
        <begin position="229"/>
        <end position="249"/>
    </location>
</feature>
<evidence type="ECO:0000256" key="5">
    <source>
        <dbReference type="ARBA" id="ARBA00023136"/>
    </source>
</evidence>
<dbReference type="Pfam" id="PF00892">
    <property type="entry name" value="EamA"/>
    <property type="match status" value="1"/>
</dbReference>
<feature type="transmembrane region" description="Helical" evidence="6">
    <location>
        <begin position="255"/>
        <end position="275"/>
    </location>
</feature>
<protein>
    <recommendedName>
        <fullName evidence="6">WAT1-related protein</fullName>
    </recommendedName>
</protein>
<comment type="caution">
    <text evidence="8">The sequence shown here is derived from an EMBL/GenBank/DDBJ whole genome shotgun (WGS) entry which is preliminary data.</text>
</comment>
<evidence type="ECO:0000256" key="4">
    <source>
        <dbReference type="ARBA" id="ARBA00022989"/>
    </source>
</evidence>
<keyword evidence="5 6" id="KW-0472">Membrane</keyword>
<evidence type="ECO:0000256" key="6">
    <source>
        <dbReference type="RuleBase" id="RU363077"/>
    </source>
</evidence>
<dbReference type="AlphaFoldDB" id="A0A5N5P4G8"/>
<dbReference type="Proteomes" id="UP000326939">
    <property type="component" value="Chromosome 1"/>
</dbReference>
<comment type="subcellular location">
    <subcellularLocation>
        <location evidence="1 6">Membrane</location>
        <topology evidence="1 6">Multi-pass membrane protein</topology>
    </subcellularLocation>
</comment>
<evidence type="ECO:0000259" key="7">
    <source>
        <dbReference type="Pfam" id="PF00892"/>
    </source>
</evidence>
<keyword evidence="3 6" id="KW-0812">Transmembrane</keyword>
<evidence type="ECO:0000313" key="8">
    <source>
        <dbReference type="EMBL" id="KAB5573601.1"/>
    </source>
</evidence>
<organism evidence="8 9">
    <name type="scientific">Salix brachista</name>
    <dbReference type="NCBI Taxonomy" id="2182728"/>
    <lineage>
        <taxon>Eukaryota</taxon>
        <taxon>Viridiplantae</taxon>
        <taxon>Streptophyta</taxon>
        <taxon>Embryophyta</taxon>
        <taxon>Tracheophyta</taxon>
        <taxon>Spermatophyta</taxon>
        <taxon>Magnoliopsida</taxon>
        <taxon>eudicotyledons</taxon>
        <taxon>Gunneridae</taxon>
        <taxon>Pentapetalae</taxon>
        <taxon>rosids</taxon>
        <taxon>fabids</taxon>
        <taxon>Malpighiales</taxon>
        <taxon>Salicaceae</taxon>
        <taxon>Saliceae</taxon>
        <taxon>Salix</taxon>
    </lineage>
</organism>
<evidence type="ECO:0000256" key="1">
    <source>
        <dbReference type="ARBA" id="ARBA00004141"/>
    </source>
</evidence>
<feature type="transmembrane region" description="Helical" evidence="6">
    <location>
        <begin position="43"/>
        <end position="63"/>
    </location>
</feature>
<dbReference type="SUPFAM" id="SSF103481">
    <property type="entry name" value="Multidrug resistance efflux transporter EmrE"/>
    <property type="match status" value="2"/>
</dbReference>
<accession>A0A5N5P4G8</accession>
<dbReference type="GO" id="GO:0016020">
    <property type="term" value="C:membrane"/>
    <property type="evidence" value="ECO:0007669"/>
    <property type="project" value="UniProtKB-SubCell"/>
</dbReference>
<reference evidence="9" key="1">
    <citation type="journal article" date="2019" name="Gigascience">
        <title>De novo genome assembly of the endangered Acer yangbiense, a plant species with extremely small populations endemic to Yunnan Province, China.</title>
        <authorList>
            <person name="Yang J."/>
            <person name="Wariss H.M."/>
            <person name="Tao L."/>
            <person name="Zhang R."/>
            <person name="Yun Q."/>
            <person name="Hollingsworth P."/>
            <person name="Dao Z."/>
            <person name="Luo G."/>
            <person name="Guo H."/>
            <person name="Ma Y."/>
            <person name="Sun W."/>
        </authorList>
    </citation>
    <scope>NUCLEOTIDE SEQUENCE [LARGE SCALE GENOMIC DNA]</scope>
    <source>
        <strain evidence="9">cv. br00</strain>
    </source>
</reference>
<feature type="transmembrane region" description="Helical" evidence="6">
    <location>
        <begin position="75"/>
        <end position="94"/>
    </location>
</feature>
<proteinExistence type="inferred from homology"/>
<dbReference type="EMBL" id="VDCV01000001">
    <property type="protein sequence ID" value="KAB5573601.1"/>
    <property type="molecule type" value="Genomic_DNA"/>
</dbReference>
<keyword evidence="4 6" id="KW-1133">Transmembrane helix</keyword>
<feature type="domain" description="EamA" evidence="7">
    <location>
        <begin position="13"/>
        <end position="154"/>
    </location>
</feature>
<keyword evidence="9" id="KW-1185">Reference proteome</keyword>
<sequence>MERICRVLQGLKPALLMVLVQVAFAAVNVLYKLAADDGMSLKIIVAYRFIFATAFMAPLAFIVERKNKEKLTWTVIIEAFFCGLFGCSLAQNAYIESLALISATFASAMANLIPAVTFILAVIFRMERMELASTKGKAKAAGTLMGIGGAMLLTFYEGVEIYTGSAKVNLLHHRQSHAASSHGHGRVLGFFMALLNCLSYSSWLIVQGVVGSGLMGMLISWCLAMRGPLFVAIFSPLMLVLVATAGSLLLAEKLYLGSILGALLIICGLYSVLWGKSKEMKVKKQLAPSETETSQEDGIIVTSPAKIIVPTTAE</sequence>
<feature type="transmembrane region" description="Helical" evidence="6">
    <location>
        <begin position="136"/>
        <end position="156"/>
    </location>
</feature>
<evidence type="ECO:0000256" key="2">
    <source>
        <dbReference type="ARBA" id="ARBA00007635"/>
    </source>
</evidence>
<comment type="similarity">
    <text evidence="2 6">Belongs to the drug/metabolite transporter (DMT) superfamily. Plant drug/metabolite exporter (P-DME) (TC 2.A.7.4) family.</text>
</comment>
<gene>
    <name evidence="8" type="ORF">DKX38_000795</name>
</gene>
<dbReference type="InterPro" id="IPR037185">
    <property type="entry name" value="EmrE-like"/>
</dbReference>
<dbReference type="PANTHER" id="PTHR31218">
    <property type="entry name" value="WAT1-RELATED PROTEIN"/>
    <property type="match status" value="1"/>
</dbReference>
<name>A0A5N5P4G8_9ROSI</name>
<evidence type="ECO:0000256" key="3">
    <source>
        <dbReference type="ARBA" id="ARBA00022692"/>
    </source>
</evidence>
<dbReference type="InterPro" id="IPR030184">
    <property type="entry name" value="WAT1-related"/>
</dbReference>
<dbReference type="GO" id="GO:0022857">
    <property type="term" value="F:transmembrane transporter activity"/>
    <property type="evidence" value="ECO:0007669"/>
    <property type="project" value="InterPro"/>
</dbReference>
<evidence type="ECO:0000313" key="9">
    <source>
        <dbReference type="Proteomes" id="UP000326939"/>
    </source>
</evidence>
<dbReference type="InterPro" id="IPR000620">
    <property type="entry name" value="EamA_dom"/>
</dbReference>
<feature type="transmembrane region" description="Helical" evidence="6">
    <location>
        <begin position="12"/>
        <end position="31"/>
    </location>
</feature>
<feature type="transmembrane region" description="Helical" evidence="6">
    <location>
        <begin position="100"/>
        <end position="124"/>
    </location>
</feature>
<feature type="transmembrane region" description="Helical" evidence="6">
    <location>
        <begin position="200"/>
        <end position="222"/>
    </location>
</feature>